<dbReference type="Proteomes" id="UP001497680">
    <property type="component" value="Unassembled WGS sequence"/>
</dbReference>
<reference evidence="1 2" key="1">
    <citation type="journal article" date="2022" name="New Phytol.">
        <title>Ecological generalism drives hyperdiversity of secondary metabolite gene clusters in xylarialean endophytes.</title>
        <authorList>
            <person name="Franco M.E.E."/>
            <person name="Wisecaver J.H."/>
            <person name="Arnold A.E."/>
            <person name="Ju Y.M."/>
            <person name="Slot J.C."/>
            <person name="Ahrendt S."/>
            <person name="Moore L.P."/>
            <person name="Eastman K.E."/>
            <person name="Scott K."/>
            <person name="Konkel Z."/>
            <person name="Mondo S.J."/>
            <person name="Kuo A."/>
            <person name="Hayes R.D."/>
            <person name="Haridas S."/>
            <person name="Andreopoulos B."/>
            <person name="Riley R."/>
            <person name="LaButti K."/>
            <person name="Pangilinan J."/>
            <person name="Lipzen A."/>
            <person name="Amirebrahimi M."/>
            <person name="Yan J."/>
            <person name="Adam C."/>
            <person name="Keymanesh K."/>
            <person name="Ng V."/>
            <person name="Louie K."/>
            <person name="Northen T."/>
            <person name="Drula E."/>
            <person name="Henrissat B."/>
            <person name="Hsieh H.M."/>
            <person name="Youens-Clark K."/>
            <person name="Lutzoni F."/>
            <person name="Miadlikowska J."/>
            <person name="Eastwood D.C."/>
            <person name="Hamelin R.C."/>
            <person name="Grigoriev I.V."/>
            <person name="U'Ren J.M."/>
        </authorList>
    </citation>
    <scope>NUCLEOTIDE SEQUENCE [LARGE SCALE GENOMIC DNA]</scope>
    <source>
        <strain evidence="1 2">ER1909</strain>
    </source>
</reference>
<evidence type="ECO:0000313" key="2">
    <source>
        <dbReference type="Proteomes" id="UP001497680"/>
    </source>
</evidence>
<sequence>MAARFQASRRREDITWAKGMPLGNGGQHDDNFADRIHRSKRRKGAGTIQNPRVYWCTPLFTARRAPNLTPQQETKYQALERVIQDETRACGLSHAFVAGEDHEYSTVNMTNVGGRIMSIDDFHVTVRMGTQEDICNLHGHIYVVYRDNDYLNPAVRAMREDERSIKGGKSPQLWVWGRYDQRYRGMVKFPRPPYETLPNSILEYQMELLDQRDKEQKARARQRNF</sequence>
<comment type="caution">
    <text evidence="1">The sequence shown here is derived from an EMBL/GenBank/DDBJ whole genome shotgun (WGS) entry which is preliminary data.</text>
</comment>
<accession>A0ACC0CM27</accession>
<proteinExistence type="predicted"/>
<keyword evidence="2" id="KW-1185">Reference proteome</keyword>
<protein>
    <submittedName>
        <fullName evidence="1">Uncharacterized protein</fullName>
    </submittedName>
</protein>
<name>A0ACC0CM27_9PEZI</name>
<gene>
    <name evidence="1" type="ORF">F4821DRAFT_264898</name>
</gene>
<organism evidence="1 2">
    <name type="scientific">Hypoxylon rubiginosum</name>
    <dbReference type="NCBI Taxonomy" id="110542"/>
    <lineage>
        <taxon>Eukaryota</taxon>
        <taxon>Fungi</taxon>
        <taxon>Dikarya</taxon>
        <taxon>Ascomycota</taxon>
        <taxon>Pezizomycotina</taxon>
        <taxon>Sordariomycetes</taxon>
        <taxon>Xylariomycetidae</taxon>
        <taxon>Xylariales</taxon>
        <taxon>Hypoxylaceae</taxon>
        <taxon>Hypoxylon</taxon>
    </lineage>
</organism>
<evidence type="ECO:0000313" key="1">
    <source>
        <dbReference type="EMBL" id="KAI6081469.1"/>
    </source>
</evidence>
<dbReference type="EMBL" id="MU394395">
    <property type="protein sequence ID" value="KAI6081469.1"/>
    <property type="molecule type" value="Genomic_DNA"/>
</dbReference>